<evidence type="ECO:0000256" key="8">
    <source>
        <dbReference type="HAMAP-Rule" id="MF_00835"/>
    </source>
</evidence>
<evidence type="ECO:0000313" key="11">
    <source>
        <dbReference type="Proteomes" id="UP000243807"/>
    </source>
</evidence>
<dbReference type="GO" id="GO:0009102">
    <property type="term" value="P:biotin biosynthetic process"/>
    <property type="evidence" value="ECO:0007669"/>
    <property type="project" value="UniProtKB-UniRule"/>
</dbReference>
<comment type="catalytic activity">
    <reaction evidence="1 8">
        <text>malonyl-[ACP] + S-adenosyl-L-methionine = malonyl-[ACP] methyl ester + S-adenosyl-L-homocysteine</text>
        <dbReference type="Rhea" id="RHEA:17105"/>
        <dbReference type="Rhea" id="RHEA-COMP:9623"/>
        <dbReference type="Rhea" id="RHEA-COMP:9954"/>
        <dbReference type="ChEBI" id="CHEBI:57856"/>
        <dbReference type="ChEBI" id="CHEBI:59789"/>
        <dbReference type="ChEBI" id="CHEBI:78449"/>
        <dbReference type="ChEBI" id="CHEBI:78845"/>
        <dbReference type="EC" id="2.1.1.197"/>
    </reaction>
</comment>
<evidence type="ECO:0000256" key="6">
    <source>
        <dbReference type="ARBA" id="ARBA00022691"/>
    </source>
</evidence>
<dbReference type="EC" id="2.1.1.197" evidence="3 8"/>
<keyword evidence="11" id="KW-1185">Reference proteome</keyword>
<feature type="domain" description="Methyltransferase type 11" evidence="9">
    <location>
        <begin position="62"/>
        <end position="157"/>
    </location>
</feature>
<organism evidence="10 11">
    <name type="scientific">Acidihalobacter ferrooxydans</name>
    <dbReference type="NCBI Taxonomy" id="1765967"/>
    <lineage>
        <taxon>Bacteria</taxon>
        <taxon>Pseudomonadati</taxon>
        <taxon>Pseudomonadota</taxon>
        <taxon>Gammaproteobacteria</taxon>
        <taxon>Chromatiales</taxon>
        <taxon>Ectothiorhodospiraceae</taxon>
        <taxon>Acidihalobacter</taxon>
    </lineage>
</organism>
<keyword evidence="4 8" id="KW-0489">Methyltransferase</keyword>
<evidence type="ECO:0000256" key="7">
    <source>
        <dbReference type="ARBA" id="ARBA00022756"/>
    </source>
</evidence>
<dbReference type="RefSeq" id="WP_076837966.1">
    <property type="nucleotide sequence ID" value="NZ_CP019434.1"/>
</dbReference>
<dbReference type="Pfam" id="PF08241">
    <property type="entry name" value="Methyltransf_11"/>
    <property type="match status" value="1"/>
</dbReference>
<keyword evidence="5 8" id="KW-0808">Transferase</keyword>
<dbReference type="GO" id="GO:0102130">
    <property type="term" value="F:malonyl-CoA methyltransferase activity"/>
    <property type="evidence" value="ECO:0007669"/>
    <property type="project" value="UniProtKB-EC"/>
</dbReference>
<dbReference type="PANTHER" id="PTHR13090">
    <property type="entry name" value="ARGININE-HYDROXYLASE NDUFAF5, MITOCHONDRIAL"/>
    <property type="match status" value="1"/>
</dbReference>
<dbReference type="InterPro" id="IPR013216">
    <property type="entry name" value="Methyltransf_11"/>
</dbReference>
<comment type="similarity">
    <text evidence="8">Belongs to the methyltransferase superfamily.</text>
</comment>
<dbReference type="KEGG" id="afy:BW247_15430"/>
<dbReference type="CDD" id="cd02440">
    <property type="entry name" value="AdoMet_MTases"/>
    <property type="match status" value="1"/>
</dbReference>
<dbReference type="GO" id="GO:0008757">
    <property type="term" value="F:S-adenosylmethionine-dependent methyltransferase activity"/>
    <property type="evidence" value="ECO:0007669"/>
    <property type="project" value="InterPro"/>
</dbReference>
<dbReference type="HAMAP" id="MF_00835">
    <property type="entry name" value="BioC"/>
    <property type="match status" value="1"/>
</dbReference>
<dbReference type="InterPro" id="IPR050602">
    <property type="entry name" value="Malonyl-ACP_OMT"/>
</dbReference>
<dbReference type="InterPro" id="IPR029063">
    <property type="entry name" value="SAM-dependent_MTases_sf"/>
</dbReference>
<comment type="pathway">
    <text evidence="2 8">Cofactor biosynthesis; biotin biosynthesis.</text>
</comment>
<dbReference type="AlphaFoldDB" id="A0A1P8UKL1"/>
<dbReference type="STRING" id="1765967.BW247_15430"/>
<reference evidence="10 11" key="1">
    <citation type="submission" date="2017-01" db="EMBL/GenBank/DDBJ databases">
        <title>Draft sequence of Acidihalobacter ferrooxidans strain DSM 14175 (strain V8).</title>
        <authorList>
            <person name="Khaleque H.N."/>
            <person name="Ramsay J.P."/>
            <person name="Murphy R.J.T."/>
            <person name="Kaksonen A.H."/>
            <person name="Boxall N.J."/>
            <person name="Watkin E.L.J."/>
        </authorList>
    </citation>
    <scope>NUCLEOTIDE SEQUENCE [LARGE SCALE GENOMIC DNA]</scope>
    <source>
        <strain evidence="10 11">V8</strain>
    </source>
</reference>
<sequence length="295" mass="32403">MIPEFDETHTQGADDVLDNATVRRHFARAAPGFDAASALVREVGRRLLERLDVIRVEPQRALDLGSSTGAIAEALLKRYRTAQVYALDSAPAMLALARRRGSWRRRVRVLCADARHLPLANASLDMVVSNLLLPWCLPPDAVIAEVRRVLAPGGVWLFATLGPDTLIELRRAWMQVDGAQHVHPFMDMHDVGDALLRAGFADPVMDAERLTVTYPDVPALLRELKQLGAGSALRTRRGLGGRTALHALQQAYVPQADGRIHASGEIVYGLAWGTPPRQRMEDGAVYVPVDVLRRG</sequence>
<protein>
    <recommendedName>
        <fullName evidence="3 8">Malonyl-[acyl-carrier protein] O-methyltransferase</fullName>
        <shortName evidence="8">Malonyl-ACP O-methyltransferase</shortName>
        <ecNumber evidence="3 8">2.1.1.197</ecNumber>
    </recommendedName>
    <alternativeName>
        <fullName evidence="8">Biotin synthesis protein BioC</fullName>
    </alternativeName>
</protein>
<dbReference type="SUPFAM" id="SSF53335">
    <property type="entry name" value="S-adenosyl-L-methionine-dependent methyltransferases"/>
    <property type="match status" value="1"/>
</dbReference>
<dbReference type="EMBL" id="CP019434">
    <property type="protein sequence ID" value="APZ44312.1"/>
    <property type="molecule type" value="Genomic_DNA"/>
</dbReference>
<dbReference type="GO" id="GO:0032259">
    <property type="term" value="P:methylation"/>
    <property type="evidence" value="ECO:0007669"/>
    <property type="project" value="UniProtKB-KW"/>
</dbReference>
<proteinExistence type="inferred from homology"/>
<evidence type="ECO:0000256" key="2">
    <source>
        <dbReference type="ARBA" id="ARBA00004746"/>
    </source>
</evidence>
<dbReference type="GO" id="GO:0010340">
    <property type="term" value="F:carboxyl-O-methyltransferase activity"/>
    <property type="evidence" value="ECO:0007669"/>
    <property type="project" value="UniProtKB-UniRule"/>
</dbReference>
<keyword evidence="6 8" id="KW-0949">S-adenosyl-L-methionine</keyword>
<dbReference type="InterPro" id="IPR011814">
    <property type="entry name" value="BioC"/>
</dbReference>
<comment type="function">
    <text evidence="8">Converts the free carboxyl group of a malonyl-thioester to its methyl ester by transfer of a methyl group from S-adenosyl-L-methionine (SAM). It allows to synthesize pimeloyl-ACP via the fatty acid synthetic pathway.</text>
</comment>
<evidence type="ECO:0000313" key="10">
    <source>
        <dbReference type="EMBL" id="APZ44312.1"/>
    </source>
</evidence>
<evidence type="ECO:0000256" key="1">
    <source>
        <dbReference type="ARBA" id="ARBA00000852"/>
    </source>
</evidence>
<keyword evidence="7 8" id="KW-0093">Biotin biosynthesis</keyword>
<dbReference type="UniPathway" id="UPA00078"/>
<gene>
    <name evidence="8" type="primary">bioC</name>
    <name evidence="10" type="ORF">BW247_15430</name>
</gene>
<evidence type="ECO:0000256" key="3">
    <source>
        <dbReference type="ARBA" id="ARBA00012327"/>
    </source>
</evidence>
<dbReference type="Proteomes" id="UP000243807">
    <property type="component" value="Chromosome"/>
</dbReference>
<accession>A0A1P8UKL1</accession>
<evidence type="ECO:0000259" key="9">
    <source>
        <dbReference type="Pfam" id="PF08241"/>
    </source>
</evidence>
<name>A0A1P8UKL1_9GAMM</name>
<dbReference type="Gene3D" id="3.40.50.150">
    <property type="entry name" value="Vaccinia Virus protein VP39"/>
    <property type="match status" value="1"/>
</dbReference>
<dbReference type="PANTHER" id="PTHR13090:SF1">
    <property type="entry name" value="ARGININE-HYDROXYLASE NDUFAF5, MITOCHONDRIAL"/>
    <property type="match status" value="1"/>
</dbReference>
<evidence type="ECO:0000256" key="4">
    <source>
        <dbReference type="ARBA" id="ARBA00022603"/>
    </source>
</evidence>
<evidence type="ECO:0000256" key="5">
    <source>
        <dbReference type="ARBA" id="ARBA00022679"/>
    </source>
</evidence>
<dbReference type="OrthoDB" id="9760689at2"/>